<dbReference type="Proteomes" id="UP001275932">
    <property type="component" value="Unassembled WGS sequence"/>
</dbReference>
<keyword evidence="1" id="KW-0732">Signal</keyword>
<evidence type="ECO:0000313" key="2">
    <source>
        <dbReference type="EMBL" id="MDX8415810.1"/>
    </source>
</evidence>
<proteinExistence type="predicted"/>
<feature type="chain" id="PRO_5046865904" description="DUF4252 domain-containing protein" evidence="1">
    <location>
        <begin position="21"/>
        <end position="177"/>
    </location>
</feature>
<dbReference type="RefSeq" id="WP_370397260.1">
    <property type="nucleotide sequence ID" value="NZ_JALBUT010000006.1"/>
</dbReference>
<reference evidence="2 3" key="1">
    <citation type="submission" date="2022-03" db="EMBL/GenBank/DDBJ databases">
        <title>Novel taxa within the pig intestine.</title>
        <authorList>
            <person name="Wylensek D."/>
            <person name="Bishof K."/>
            <person name="Afrizal A."/>
            <person name="Clavel T."/>
        </authorList>
    </citation>
    <scope>NUCLEOTIDE SEQUENCE [LARGE SCALE GENOMIC DNA]</scope>
    <source>
        <strain evidence="2 3">CLA-KB-P66</strain>
    </source>
</reference>
<comment type="caution">
    <text evidence="2">The sequence shown here is derived from an EMBL/GenBank/DDBJ whole genome shotgun (WGS) entry which is preliminary data.</text>
</comment>
<sequence length="177" mass="19229">MKRLASLFILLPFFALSLSASEVLVLSAPKSENSKANAAFSRSLSEVYELRVQNIEIFNDALKSLKALENQKGAELPVLRLSLFDDVSFDIKISSLKTNSLGVFCVKGSLEGGKNSYAVLAVSSSGVLTAKIFDASKNYEYKIVCDVLNSEQKAVENDVSKMPNLPCGTVQERVLGK</sequence>
<evidence type="ECO:0000256" key="1">
    <source>
        <dbReference type="SAM" id="SignalP"/>
    </source>
</evidence>
<evidence type="ECO:0008006" key="4">
    <source>
        <dbReference type="Google" id="ProtNLM"/>
    </source>
</evidence>
<name>A0ABU4WJS9_9BACT</name>
<gene>
    <name evidence="2" type="ORF">MOX91_06440</name>
</gene>
<dbReference type="EMBL" id="JALBUT010000006">
    <property type="protein sequence ID" value="MDX8415810.1"/>
    <property type="molecule type" value="Genomic_DNA"/>
</dbReference>
<keyword evidence="3" id="KW-1185">Reference proteome</keyword>
<accession>A0ABU4WJS9</accession>
<feature type="signal peptide" evidence="1">
    <location>
        <begin position="1"/>
        <end position="20"/>
    </location>
</feature>
<evidence type="ECO:0000313" key="3">
    <source>
        <dbReference type="Proteomes" id="UP001275932"/>
    </source>
</evidence>
<protein>
    <recommendedName>
        <fullName evidence="4">DUF4252 domain-containing protein</fullName>
    </recommendedName>
</protein>
<organism evidence="2 3">
    <name type="scientific">Intestinicryptomonas porci</name>
    <dbReference type="NCBI Taxonomy" id="2926320"/>
    <lineage>
        <taxon>Bacteria</taxon>
        <taxon>Pseudomonadati</taxon>
        <taxon>Verrucomicrobiota</taxon>
        <taxon>Opitutia</taxon>
        <taxon>Opitutales</taxon>
        <taxon>Intestinicryptomonaceae</taxon>
        <taxon>Intestinicryptomonas</taxon>
    </lineage>
</organism>